<dbReference type="SUPFAM" id="SSF46785">
    <property type="entry name" value="Winged helix' DNA-binding domain"/>
    <property type="match status" value="1"/>
</dbReference>
<dbReference type="InterPro" id="IPR005119">
    <property type="entry name" value="LysR_subst-bd"/>
</dbReference>
<evidence type="ECO:0000256" key="2">
    <source>
        <dbReference type="ARBA" id="ARBA00023015"/>
    </source>
</evidence>
<dbReference type="Pfam" id="PF03466">
    <property type="entry name" value="LysR_substrate"/>
    <property type="match status" value="1"/>
</dbReference>
<dbReference type="InterPro" id="IPR058163">
    <property type="entry name" value="LysR-type_TF_proteobact-type"/>
</dbReference>
<dbReference type="Proteomes" id="UP001528672">
    <property type="component" value="Unassembled WGS sequence"/>
</dbReference>
<comment type="similarity">
    <text evidence="1">Belongs to the LysR transcriptional regulatory family.</text>
</comment>
<evidence type="ECO:0000313" key="6">
    <source>
        <dbReference type="EMBL" id="MDD0813353.1"/>
    </source>
</evidence>
<name>A0ABT5M9T5_9BURK</name>
<evidence type="ECO:0000313" key="7">
    <source>
        <dbReference type="Proteomes" id="UP001528672"/>
    </source>
</evidence>
<evidence type="ECO:0000256" key="4">
    <source>
        <dbReference type="ARBA" id="ARBA00023163"/>
    </source>
</evidence>
<dbReference type="PANTHER" id="PTHR30537">
    <property type="entry name" value="HTH-TYPE TRANSCRIPTIONAL REGULATOR"/>
    <property type="match status" value="1"/>
</dbReference>
<dbReference type="Gene3D" id="1.10.10.10">
    <property type="entry name" value="Winged helix-like DNA-binding domain superfamily/Winged helix DNA-binding domain"/>
    <property type="match status" value="1"/>
</dbReference>
<dbReference type="InterPro" id="IPR036390">
    <property type="entry name" value="WH_DNA-bd_sf"/>
</dbReference>
<protein>
    <submittedName>
        <fullName evidence="6">LysR family transcriptional regulator</fullName>
    </submittedName>
</protein>
<proteinExistence type="inferred from homology"/>
<sequence>MIDALKTFLAVARAGHFSEVAREQDVAVSSVTRKIDALETELGSSLFRRSSRRVALTDAGEQFVPRARAILSEIAEAKQALLQIDDALQGQITVTAPTAFGRRHVVPAVADFMQRHPGVEVDLHLSDQVMDLTEQAVDVAIRIGLQVDSEFNAVRLAPVRLVTCASPAYLARAGMPPSPLDLLQHECISVATPPAPSFVWRYSGVNRQQPLRVQGRFRTDDKDGMLQGALAGLGVVHIATWVVSDHLRDGRLVALFPQELSDPPQEGLPGIFAVRGLGRGRSRRSELFIQQLRESIGEPAWWDRQDGGGPGAPR</sequence>
<dbReference type="SUPFAM" id="SSF53850">
    <property type="entry name" value="Periplasmic binding protein-like II"/>
    <property type="match status" value="1"/>
</dbReference>
<keyword evidence="4" id="KW-0804">Transcription</keyword>
<evidence type="ECO:0000256" key="1">
    <source>
        <dbReference type="ARBA" id="ARBA00009437"/>
    </source>
</evidence>
<dbReference type="PROSITE" id="PS50931">
    <property type="entry name" value="HTH_LYSR"/>
    <property type="match status" value="1"/>
</dbReference>
<keyword evidence="7" id="KW-1185">Reference proteome</keyword>
<dbReference type="Pfam" id="PF00126">
    <property type="entry name" value="HTH_1"/>
    <property type="match status" value="1"/>
</dbReference>
<evidence type="ECO:0000256" key="3">
    <source>
        <dbReference type="ARBA" id="ARBA00023125"/>
    </source>
</evidence>
<dbReference type="EMBL" id="JAQSIO010000001">
    <property type="protein sequence ID" value="MDD0813353.1"/>
    <property type="molecule type" value="Genomic_DNA"/>
</dbReference>
<dbReference type="CDD" id="cd08422">
    <property type="entry name" value="PBP2_CrgA_like"/>
    <property type="match status" value="1"/>
</dbReference>
<evidence type="ECO:0000259" key="5">
    <source>
        <dbReference type="PROSITE" id="PS50931"/>
    </source>
</evidence>
<dbReference type="RefSeq" id="WP_273924875.1">
    <property type="nucleotide sequence ID" value="NZ_JAQSIN010000005.1"/>
</dbReference>
<accession>A0ABT5M9T5</accession>
<keyword evidence="3" id="KW-0238">DNA-binding</keyword>
<dbReference type="InterPro" id="IPR036388">
    <property type="entry name" value="WH-like_DNA-bd_sf"/>
</dbReference>
<gene>
    <name evidence="6" type="ORF">PSQ39_01795</name>
</gene>
<comment type="caution">
    <text evidence="6">The sequence shown here is derived from an EMBL/GenBank/DDBJ whole genome shotgun (WGS) entry which is preliminary data.</text>
</comment>
<dbReference type="PANTHER" id="PTHR30537:SF5">
    <property type="entry name" value="HTH-TYPE TRANSCRIPTIONAL ACTIVATOR TTDR-RELATED"/>
    <property type="match status" value="1"/>
</dbReference>
<dbReference type="Gene3D" id="3.40.190.290">
    <property type="match status" value="1"/>
</dbReference>
<organism evidence="6 7">
    <name type="scientific">Curvibacter microcysteis</name>
    <dbReference type="NCBI Taxonomy" id="3026419"/>
    <lineage>
        <taxon>Bacteria</taxon>
        <taxon>Pseudomonadati</taxon>
        <taxon>Pseudomonadota</taxon>
        <taxon>Betaproteobacteria</taxon>
        <taxon>Burkholderiales</taxon>
        <taxon>Comamonadaceae</taxon>
        <taxon>Curvibacter</taxon>
    </lineage>
</organism>
<dbReference type="InterPro" id="IPR000847">
    <property type="entry name" value="LysR_HTH_N"/>
</dbReference>
<feature type="domain" description="HTH lysR-type" evidence="5">
    <location>
        <begin position="1"/>
        <end position="57"/>
    </location>
</feature>
<reference evidence="6 7" key="1">
    <citation type="submission" date="2023-02" db="EMBL/GenBank/DDBJ databases">
        <title>Bacterial whole genome sequence for Curvibacter sp. HBC28.</title>
        <authorList>
            <person name="Le V."/>
            <person name="Ko S.-R."/>
            <person name="Ahn C.-Y."/>
            <person name="Oh H.-M."/>
        </authorList>
    </citation>
    <scope>NUCLEOTIDE SEQUENCE [LARGE SCALE GENOMIC DNA]</scope>
    <source>
        <strain evidence="6 7">HBC28</strain>
    </source>
</reference>
<keyword evidence="2" id="KW-0805">Transcription regulation</keyword>